<protein>
    <submittedName>
        <fullName evidence="1">Uncharacterized protein</fullName>
    </submittedName>
</protein>
<proteinExistence type="predicted"/>
<evidence type="ECO:0000313" key="2">
    <source>
        <dbReference type="Proteomes" id="UP000276133"/>
    </source>
</evidence>
<comment type="caution">
    <text evidence="1">The sequence shown here is derived from an EMBL/GenBank/DDBJ whole genome shotgun (WGS) entry which is preliminary data.</text>
</comment>
<gene>
    <name evidence="1" type="ORF">BpHYR1_021445</name>
</gene>
<accession>A0A3M7SUW3</accession>
<keyword evidence="2" id="KW-1185">Reference proteome</keyword>
<name>A0A3M7SUW3_BRAPC</name>
<reference evidence="1 2" key="1">
    <citation type="journal article" date="2018" name="Sci. Rep.">
        <title>Genomic signatures of local adaptation to the degree of environmental predictability in rotifers.</title>
        <authorList>
            <person name="Franch-Gras L."/>
            <person name="Hahn C."/>
            <person name="Garcia-Roger E.M."/>
            <person name="Carmona M.J."/>
            <person name="Serra M."/>
            <person name="Gomez A."/>
        </authorList>
    </citation>
    <scope>NUCLEOTIDE SEQUENCE [LARGE SCALE GENOMIC DNA]</scope>
    <source>
        <strain evidence="1">HYR1</strain>
    </source>
</reference>
<organism evidence="1 2">
    <name type="scientific">Brachionus plicatilis</name>
    <name type="common">Marine rotifer</name>
    <name type="synonym">Brachionus muelleri</name>
    <dbReference type="NCBI Taxonomy" id="10195"/>
    <lineage>
        <taxon>Eukaryota</taxon>
        <taxon>Metazoa</taxon>
        <taxon>Spiralia</taxon>
        <taxon>Gnathifera</taxon>
        <taxon>Rotifera</taxon>
        <taxon>Eurotatoria</taxon>
        <taxon>Monogononta</taxon>
        <taxon>Pseudotrocha</taxon>
        <taxon>Ploima</taxon>
        <taxon>Brachionidae</taxon>
        <taxon>Brachionus</taxon>
    </lineage>
</organism>
<sequence>MGGQLGVRFLKVTIISCCAEMLISNTESKHNLSIIWANINMKYLVHKSVSYTKFIFDSTLF</sequence>
<dbReference type="Proteomes" id="UP000276133">
    <property type="component" value="Unassembled WGS sequence"/>
</dbReference>
<dbReference type="EMBL" id="REGN01000750">
    <property type="protein sequence ID" value="RNA39427.1"/>
    <property type="molecule type" value="Genomic_DNA"/>
</dbReference>
<evidence type="ECO:0000313" key="1">
    <source>
        <dbReference type="EMBL" id="RNA39427.1"/>
    </source>
</evidence>
<dbReference type="AlphaFoldDB" id="A0A3M7SUW3"/>